<proteinExistence type="predicted"/>
<comment type="caution">
    <text evidence="1">The sequence shown here is derived from an EMBL/GenBank/DDBJ whole genome shotgun (WGS) entry which is preliminary data.</text>
</comment>
<evidence type="ECO:0000313" key="2">
    <source>
        <dbReference type="Proteomes" id="UP000265520"/>
    </source>
</evidence>
<keyword evidence="2" id="KW-1185">Reference proteome</keyword>
<reference evidence="1 2" key="1">
    <citation type="journal article" date="2018" name="Front. Plant Sci.">
        <title>Red Clover (Trifolium pratense) and Zigzag Clover (T. medium) - A Picture of Genomic Similarities and Differences.</title>
        <authorList>
            <person name="Dluhosova J."/>
            <person name="Istvanek J."/>
            <person name="Nedelnik J."/>
            <person name="Repkova J."/>
        </authorList>
    </citation>
    <scope>NUCLEOTIDE SEQUENCE [LARGE SCALE GENOMIC DNA]</scope>
    <source>
        <strain evidence="2">cv. 10/8</strain>
        <tissue evidence="1">Leaf</tissue>
    </source>
</reference>
<protein>
    <submittedName>
        <fullName evidence="1">Uncharacterized protein</fullName>
    </submittedName>
</protein>
<dbReference type="Proteomes" id="UP000265520">
    <property type="component" value="Unassembled WGS sequence"/>
</dbReference>
<dbReference type="AlphaFoldDB" id="A0A392TLM1"/>
<sequence>SDCPWVATPLTVPRKDLHVEWLACPAGPALMVEVHSSTLGLFTKGCVSVLV</sequence>
<evidence type="ECO:0000313" key="1">
    <source>
        <dbReference type="EMBL" id="MCI61020.1"/>
    </source>
</evidence>
<accession>A0A392TLM1</accession>
<dbReference type="EMBL" id="LXQA010592270">
    <property type="protein sequence ID" value="MCI61020.1"/>
    <property type="molecule type" value="Genomic_DNA"/>
</dbReference>
<feature type="non-terminal residue" evidence="1">
    <location>
        <position position="1"/>
    </location>
</feature>
<name>A0A392TLM1_9FABA</name>
<organism evidence="1 2">
    <name type="scientific">Trifolium medium</name>
    <dbReference type="NCBI Taxonomy" id="97028"/>
    <lineage>
        <taxon>Eukaryota</taxon>
        <taxon>Viridiplantae</taxon>
        <taxon>Streptophyta</taxon>
        <taxon>Embryophyta</taxon>
        <taxon>Tracheophyta</taxon>
        <taxon>Spermatophyta</taxon>
        <taxon>Magnoliopsida</taxon>
        <taxon>eudicotyledons</taxon>
        <taxon>Gunneridae</taxon>
        <taxon>Pentapetalae</taxon>
        <taxon>rosids</taxon>
        <taxon>fabids</taxon>
        <taxon>Fabales</taxon>
        <taxon>Fabaceae</taxon>
        <taxon>Papilionoideae</taxon>
        <taxon>50 kb inversion clade</taxon>
        <taxon>NPAAA clade</taxon>
        <taxon>Hologalegina</taxon>
        <taxon>IRL clade</taxon>
        <taxon>Trifolieae</taxon>
        <taxon>Trifolium</taxon>
    </lineage>
</organism>